<dbReference type="EnsemblMetazoa" id="PPA39624.1">
    <property type="protein sequence ID" value="PPA39624.1"/>
    <property type="gene ID" value="WBGene00277993"/>
</dbReference>
<gene>
    <name evidence="1" type="primary">WBGene00277993</name>
</gene>
<reference evidence="1" key="2">
    <citation type="submission" date="2022-06" db="UniProtKB">
        <authorList>
            <consortium name="EnsemblMetazoa"/>
        </authorList>
    </citation>
    <scope>IDENTIFICATION</scope>
    <source>
        <strain evidence="1">PS312</strain>
    </source>
</reference>
<protein>
    <submittedName>
        <fullName evidence="1">Uncharacterized protein</fullName>
    </submittedName>
</protein>
<accession>A0A8R1YYQ3</accession>
<evidence type="ECO:0000313" key="1">
    <source>
        <dbReference type="EnsemblMetazoa" id="PPA39624.1"/>
    </source>
</evidence>
<keyword evidence="2" id="KW-1185">Reference proteome</keyword>
<evidence type="ECO:0000313" key="2">
    <source>
        <dbReference type="Proteomes" id="UP000005239"/>
    </source>
</evidence>
<name>A0A2A6BCE7_PRIPA</name>
<sequence length="147" mass="16072">MIIPFGEMSILASVLILLFLPETMGKTLPSTVDEIEDSTNSKKESERMTLTDAPNEDVYTDYTISLDYSIGEAALGSVDSLDERLGEVLKGENVTASLAHKTSGFTVGAREANGFLLRRRLLGFQTVVSLLGKLLLLDFALFSLHEE</sequence>
<reference evidence="2" key="1">
    <citation type="journal article" date="2008" name="Nat. Genet.">
        <title>The Pristionchus pacificus genome provides a unique perspective on nematode lifestyle and parasitism.</title>
        <authorList>
            <person name="Dieterich C."/>
            <person name="Clifton S.W."/>
            <person name="Schuster L.N."/>
            <person name="Chinwalla A."/>
            <person name="Delehaunty K."/>
            <person name="Dinkelacker I."/>
            <person name="Fulton L."/>
            <person name="Fulton R."/>
            <person name="Godfrey J."/>
            <person name="Minx P."/>
            <person name="Mitreva M."/>
            <person name="Roeseler W."/>
            <person name="Tian H."/>
            <person name="Witte H."/>
            <person name="Yang S.P."/>
            <person name="Wilson R.K."/>
            <person name="Sommer R.J."/>
        </authorList>
    </citation>
    <scope>NUCLEOTIDE SEQUENCE [LARGE SCALE GENOMIC DNA]</scope>
    <source>
        <strain evidence="2">PS312</strain>
    </source>
</reference>
<organism evidence="1 2">
    <name type="scientific">Pristionchus pacificus</name>
    <name type="common">Parasitic nematode worm</name>
    <dbReference type="NCBI Taxonomy" id="54126"/>
    <lineage>
        <taxon>Eukaryota</taxon>
        <taxon>Metazoa</taxon>
        <taxon>Ecdysozoa</taxon>
        <taxon>Nematoda</taxon>
        <taxon>Chromadorea</taxon>
        <taxon>Rhabditida</taxon>
        <taxon>Rhabditina</taxon>
        <taxon>Diplogasteromorpha</taxon>
        <taxon>Diplogasteroidea</taxon>
        <taxon>Neodiplogasteridae</taxon>
        <taxon>Pristionchus</taxon>
    </lineage>
</organism>
<accession>A0A2A6BCE7</accession>
<dbReference type="OrthoDB" id="3936150at2759"/>
<proteinExistence type="predicted"/>
<dbReference type="Proteomes" id="UP000005239">
    <property type="component" value="Unassembled WGS sequence"/>
</dbReference>
<dbReference type="AlphaFoldDB" id="A0A2A6BCE7"/>